<protein>
    <submittedName>
        <fullName evidence="2">Uncharacterized protein</fullName>
    </submittedName>
</protein>
<comment type="caution">
    <text evidence="2">The sequence shown here is derived from an EMBL/GenBank/DDBJ whole genome shotgun (WGS) entry which is preliminary data.</text>
</comment>
<keyword evidence="1" id="KW-1133">Transmembrane helix</keyword>
<dbReference type="AlphaFoldDB" id="A0A0D0KMD2"/>
<keyword evidence="1" id="KW-0472">Membrane</keyword>
<dbReference type="EMBL" id="JXQV01000043">
    <property type="protein sequence ID" value="KIP98143.1"/>
    <property type="molecule type" value="Genomic_DNA"/>
</dbReference>
<reference evidence="2 3" key="1">
    <citation type="submission" date="2014-12" db="EMBL/GenBank/DDBJ databases">
        <title>16Stimator: statistical estimation of ribosomal gene copy numbers from draft genome assemblies.</title>
        <authorList>
            <person name="Perisin M.A."/>
            <person name="Vetter M."/>
            <person name="Gilbert J.A."/>
            <person name="Bergelson J."/>
        </authorList>
    </citation>
    <scope>NUCLEOTIDE SEQUENCE [LARGE SCALE GENOMIC DNA]</scope>
    <source>
        <strain evidence="2 3">MEJ076</strain>
    </source>
</reference>
<name>A0A0D0KMD2_AGRTU</name>
<feature type="transmembrane region" description="Helical" evidence="1">
    <location>
        <begin position="12"/>
        <end position="36"/>
    </location>
</feature>
<evidence type="ECO:0000313" key="2">
    <source>
        <dbReference type="EMBL" id="KIP98143.1"/>
    </source>
</evidence>
<organism evidence="2 3">
    <name type="scientific">Agrobacterium tumefaciens</name>
    <dbReference type="NCBI Taxonomy" id="358"/>
    <lineage>
        <taxon>Bacteria</taxon>
        <taxon>Pseudomonadati</taxon>
        <taxon>Pseudomonadota</taxon>
        <taxon>Alphaproteobacteria</taxon>
        <taxon>Hyphomicrobiales</taxon>
        <taxon>Rhizobiaceae</taxon>
        <taxon>Rhizobium/Agrobacterium group</taxon>
        <taxon>Agrobacterium</taxon>
        <taxon>Agrobacterium tumefaciens complex</taxon>
    </lineage>
</organism>
<accession>A0A0D0KMD2</accession>
<evidence type="ECO:0000256" key="1">
    <source>
        <dbReference type="SAM" id="Phobius"/>
    </source>
</evidence>
<gene>
    <name evidence="2" type="ORF">RU07_22395</name>
</gene>
<evidence type="ECO:0000313" key="3">
    <source>
        <dbReference type="Proteomes" id="UP000035017"/>
    </source>
</evidence>
<dbReference type="Proteomes" id="UP000035017">
    <property type="component" value="Unassembled WGS sequence"/>
</dbReference>
<proteinExistence type="predicted"/>
<keyword evidence="1" id="KW-0812">Transmembrane</keyword>
<sequence>MDDTFKPEDCNWLAAAVVAAGGMVLSAEPCIIRIFVWVEDAVGGRGNSLAKVTRAPTLNLSRNKEKTSLLNRLVTDRLEAQFRNLRVRFRLIAGRHGIQIW</sequence>